<evidence type="ECO:0000313" key="4">
    <source>
        <dbReference type="Proteomes" id="UP000198939"/>
    </source>
</evidence>
<protein>
    <submittedName>
        <fullName evidence="1">Uncharacterized protein</fullName>
    </submittedName>
</protein>
<dbReference type="EMBL" id="FNXB01000075">
    <property type="protein sequence ID" value="SEI20776.1"/>
    <property type="molecule type" value="Genomic_DNA"/>
</dbReference>
<evidence type="ECO:0000313" key="1">
    <source>
        <dbReference type="EMBL" id="SEI20776.1"/>
    </source>
</evidence>
<dbReference type="Proteomes" id="UP000183063">
    <property type="component" value="Unassembled WGS sequence"/>
</dbReference>
<evidence type="ECO:0000313" key="2">
    <source>
        <dbReference type="EMBL" id="SEP27514.1"/>
    </source>
</evidence>
<evidence type="ECO:0000313" key="3">
    <source>
        <dbReference type="Proteomes" id="UP000183063"/>
    </source>
</evidence>
<dbReference type="EMBL" id="FOCV01000066">
    <property type="protein sequence ID" value="SEP27514.1"/>
    <property type="molecule type" value="Genomic_DNA"/>
</dbReference>
<reference evidence="2 4" key="1">
    <citation type="submission" date="2016-10" db="EMBL/GenBank/DDBJ databases">
        <authorList>
            <person name="Varghese N."/>
            <person name="Submissions S."/>
        </authorList>
    </citation>
    <scope>NUCLEOTIDE SEQUENCE [LARGE SCALE GENOMIC DNA]</scope>
    <source>
        <strain evidence="2 4">CGMCC 1.7071</strain>
    </source>
</reference>
<reference evidence="3" key="3">
    <citation type="submission" date="2016-10" db="EMBL/GenBank/DDBJ databases">
        <authorList>
            <person name="Wibberg D."/>
        </authorList>
    </citation>
    <scope>NUCLEOTIDE SEQUENCE [LARGE SCALE GENOMIC DNA]</scope>
</reference>
<sequence length="82" mass="9186">MSSMLALHVFAAERGDGLRPEFVEALKRQALIDRLPLSRNIQSRTNVCPTYLTGSKFFHNGLKLTSENSTTSEYLRFLNPAG</sequence>
<proteinExistence type="predicted"/>
<dbReference type="Proteomes" id="UP000198939">
    <property type="component" value="Unassembled WGS sequence"/>
</dbReference>
<gene>
    <name evidence="1" type="ORF">RTCCBAU85039_6472</name>
    <name evidence="2" type="ORF">SAMN05216228_10666</name>
</gene>
<accession>A0A1H8WIK2</accession>
<name>A0A1H8WIK2_9HYPH</name>
<reference evidence="1" key="2">
    <citation type="submission" date="2016-10" db="EMBL/GenBank/DDBJ databases">
        <authorList>
            <person name="de Groot N.N."/>
        </authorList>
    </citation>
    <scope>NUCLEOTIDE SEQUENCE [LARGE SCALE GENOMIC DNA]</scope>
    <source>
        <strain evidence="1">CCBAU85039</strain>
    </source>
</reference>
<organism evidence="1 3">
    <name type="scientific">Rhizobium tibeticum</name>
    <dbReference type="NCBI Taxonomy" id="501024"/>
    <lineage>
        <taxon>Bacteria</taxon>
        <taxon>Pseudomonadati</taxon>
        <taxon>Pseudomonadota</taxon>
        <taxon>Alphaproteobacteria</taxon>
        <taxon>Hyphomicrobiales</taxon>
        <taxon>Rhizobiaceae</taxon>
        <taxon>Rhizobium/Agrobacterium group</taxon>
        <taxon>Rhizobium</taxon>
    </lineage>
</organism>
<keyword evidence="4" id="KW-1185">Reference proteome</keyword>
<dbReference type="AlphaFoldDB" id="A0A1H8WIK2"/>